<sequence>MTENHTQNIFNLICNSFPNTCHNFAILKLAVNYNNADLKDLYYKKVDAHNEAMLSNPFPDSGFDLFVPEPVVFSDENNSKFIDFQVKTEMLYCNVATNTMRTCGYYIYPRSSISKTPLMLANHTGIIDSGYRGSLIGAFRWLRFLNSSSDFYALDPYTRLTQICHPTLCPIYVVIVDESQLSTTERNDGGFGSTGTGV</sequence>
<protein>
    <recommendedName>
        <fullName evidence="1">dUTPase-like domain-containing protein</fullName>
    </recommendedName>
</protein>
<organism evidence="2">
    <name type="scientific">viral metagenome</name>
    <dbReference type="NCBI Taxonomy" id="1070528"/>
    <lineage>
        <taxon>unclassified sequences</taxon>
        <taxon>metagenomes</taxon>
        <taxon>organismal metagenomes</taxon>
    </lineage>
</organism>
<dbReference type="SUPFAM" id="SSF51283">
    <property type="entry name" value="dUTPase-like"/>
    <property type="match status" value="1"/>
</dbReference>
<feature type="domain" description="dUTPase-like" evidence="1">
    <location>
        <begin position="60"/>
        <end position="195"/>
    </location>
</feature>
<dbReference type="EMBL" id="MN740390">
    <property type="protein sequence ID" value="QHU04016.1"/>
    <property type="molecule type" value="Genomic_DNA"/>
</dbReference>
<dbReference type="Pfam" id="PF00692">
    <property type="entry name" value="dUTPase"/>
    <property type="match status" value="1"/>
</dbReference>
<dbReference type="InterPro" id="IPR029054">
    <property type="entry name" value="dUTPase-like"/>
</dbReference>
<dbReference type="InterPro" id="IPR036157">
    <property type="entry name" value="dUTPase-like_sf"/>
</dbReference>
<reference evidence="2" key="1">
    <citation type="journal article" date="2020" name="Nature">
        <title>Giant virus diversity and host interactions through global metagenomics.</title>
        <authorList>
            <person name="Schulz F."/>
            <person name="Roux S."/>
            <person name="Paez-Espino D."/>
            <person name="Jungbluth S."/>
            <person name="Walsh D.A."/>
            <person name="Denef V.J."/>
            <person name="McMahon K.D."/>
            <person name="Konstantinidis K.T."/>
            <person name="Eloe-Fadrosh E.A."/>
            <person name="Kyrpides N.C."/>
            <person name="Woyke T."/>
        </authorList>
    </citation>
    <scope>NUCLEOTIDE SEQUENCE</scope>
    <source>
        <strain evidence="2">GVMAG-M-3300027708-20</strain>
    </source>
</reference>
<proteinExistence type="predicted"/>
<dbReference type="Gene3D" id="2.70.40.10">
    <property type="match status" value="1"/>
</dbReference>
<evidence type="ECO:0000259" key="1">
    <source>
        <dbReference type="Pfam" id="PF00692"/>
    </source>
</evidence>
<name>A0A6C0JGW6_9ZZZZ</name>
<evidence type="ECO:0000313" key="2">
    <source>
        <dbReference type="EMBL" id="QHU04016.1"/>
    </source>
</evidence>
<accession>A0A6C0JGW6</accession>
<dbReference type="AlphaFoldDB" id="A0A6C0JGW6"/>